<dbReference type="Pfam" id="PF13155">
    <property type="entry name" value="Toprim_2"/>
    <property type="match status" value="1"/>
</dbReference>
<name>A0A9D9DYA7_9SPIO</name>
<evidence type="ECO:0000313" key="1">
    <source>
        <dbReference type="EMBL" id="MBO8435723.1"/>
    </source>
</evidence>
<proteinExistence type="predicted"/>
<dbReference type="SUPFAM" id="SSF56731">
    <property type="entry name" value="DNA primase core"/>
    <property type="match status" value="1"/>
</dbReference>
<reference evidence="1" key="1">
    <citation type="submission" date="2020-10" db="EMBL/GenBank/DDBJ databases">
        <authorList>
            <person name="Gilroy R."/>
        </authorList>
    </citation>
    <scope>NUCLEOTIDE SEQUENCE</scope>
    <source>
        <strain evidence="1">7293</strain>
    </source>
</reference>
<protein>
    <submittedName>
        <fullName evidence="1">Toprim domain-containing protein</fullName>
    </submittedName>
</protein>
<dbReference type="CDD" id="cd01029">
    <property type="entry name" value="TOPRIM_primases"/>
    <property type="match status" value="1"/>
</dbReference>
<dbReference type="AlphaFoldDB" id="A0A9D9DYA7"/>
<sequence length="349" mass="39612">MTDFKALNAFLSDYLFSSDMLDFPSDNDRVRYPRGIHCYVLCPVCGAKTSTEIIRGTRRFKSWQCGHLSSSSPLDYFMLSSGIKDISEGIKRAEELRNEKGVPFEEKHSANQHRDDESEALRKKNLEFAEKVFSNRDYKLTENYLKLRGIDFSLLPESIQCDVAYASNLKQISQATGKAFHVSGVIFRNRYQEEVSYTLRKTENGKYVRDGFRVLQIGKILPFGLPGTANSKIVAITEGAFDCLSLYTVGLPTISISGVANVRKVPSFIPSSCTDVVLALDNDEAVIRATEELREILRNTKYQSHTVRIGEGKDVNEWIQRNPQSLMDSVKEIIKEVTDYEEDSCWNTY</sequence>
<dbReference type="EMBL" id="JADIMT010000031">
    <property type="protein sequence ID" value="MBO8435723.1"/>
    <property type="molecule type" value="Genomic_DNA"/>
</dbReference>
<reference evidence="1" key="2">
    <citation type="journal article" date="2021" name="PeerJ">
        <title>Extensive microbial diversity within the chicken gut microbiome revealed by metagenomics and culture.</title>
        <authorList>
            <person name="Gilroy R."/>
            <person name="Ravi A."/>
            <person name="Getino M."/>
            <person name="Pursley I."/>
            <person name="Horton D.L."/>
            <person name="Alikhan N.F."/>
            <person name="Baker D."/>
            <person name="Gharbi K."/>
            <person name="Hall N."/>
            <person name="Watson M."/>
            <person name="Adriaenssens E.M."/>
            <person name="Foster-Nyarko E."/>
            <person name="Jarju S."/>
            <person name="Secka A."/>
            <person name="Antonio M."/>
            <person name="Oren A."/>
            <person name="Chaudhuri R.R."/>
            <person name="La Ragione R."/>
            <person name="Hildebrand F."/>
            <person name="Pallen M.J."/>
        </authorList>
    </citation>
    <scope>NUCLEOTIDE SEQUENCE</scope>
    <source>
        <strain evidence="1">7293</strain>
    </source>
</reference>
<dbReference type="Gene3D" id="3.40.1360.10">
    <property type="match status" value="1"/>
</dbReference>
<dbReference type="InterPro" id="IPR034154">
    <property type="entry name" value="TOPRIM_DnaG/twinkle"/>
</dbReference>
<accession>A0A9D9DYA7</accession>
<comment type="caution">
    <text evidence="1">The sequence shown here is derived from an EMBL/GenBank/DDBJ whole genome shotgun (WGS) entry which is preliminary data.</text>
</comment>
<gene>
    <name evidence="1" type="ORF">IAA97_01915</name>
</gene>
<evidence type="ECO:0000313" key="2">
    <source>
        <dbReference type="Proteomes" id="UP000823615"/>
    </source>
</evidence>
<organism evidence="1 2">
    <name type="scientific">Candidatus Ornithospirochaeta stercoripullorum</name>
    <dbReference type="NCBI Taxonomy" id="2840899"/>
    <lineage>
        <taxon>Bacteria</taxon>
        <taxon>Pseudomonadati</taxon>
        <taxon>Spirochaetota</taxon>
        <taxon>Spirochaetia</taxon>
        <taxon>Spirochaetales</taxon>
        <taxon>Spirochaetaceae</taxon>
        <taxon>Spirochaetaceae incertae sedis</taxon>
        <taxon>Candidatus Ornithospirochaeta</taxon>
    </lineage>
</organism>
<dbReference type="Proteomes" id="UP000823615">
    <property type="component" value="Unassembled WGS sequence"/>
</dbReference>